<dbReference type="Proteomes" id="UP001141933">
    <property type="component" value="Unassembled WGS sequence"/>
</dbReference>
<gene>
    <name evidence="10" type="primary">atpC</name>
    <name evidence="10" type="ORF">O6P32_01815</name>
</gene>
<evidence type="ECO:0000259" key="9">
    <source>
        <dbReference type="Pfam" id="PF02823"/>
    </source>
</evidence>
<dbReference type="Pfam" id="PF02823">
    <property type="entry name" value="ATP-synt_DE_N"/>
    <property type="match status" value="1"/>
</dbReference>
<comment type="function">
    <text evidence="1">Produces ATP from ADP in the presence of a proton gradient across the membrane.</text>
</comment>
<keyword evidence="6" id="KW-0472">Membrane</keyword>
<keyword evidence="11" id="KW-1185">Reference proteome</keyword>
<name>A0ABT4PEJ8_9BACT</name>
<accession>A0ABT4PEJ8</accession>
<comment type="subcellular location">
    <subcellularLocation>
        <location evidence="2">Endomembrane system</location>
        <topology evidence="2">Peripheral membrane protein</topology>
    </subcellularLocation>
</comment>
<evidence type="ECO:0000256" key="4">
    <source>
        <dbReference type="ARBA" id="ARBA00022448"/>
    </source>
</evidence>
<proteinExistence type="inferred from homology"/>
<dbReference type="EMBL" id="JAPZVM010000001">
    <property type="protein sequence ID" value="MCZ8371441.1"/>
    <property type="molecule type" value="Genomic_DNA"/>
</dbReference>
<evidence type="ECO:0000256" key="8">
    <source>
        <dbReference type="RuleBase" id="RU003656"/>
    </source>
</evidence>
<organism evidence="10 11">
    <name type="scientific">Phocaeicola acetigenes</name>
    <dbReference type="NCBI Taxonomy" id="3016083"/>
    <lineage>
        <taxon>Bacteria</taxon>
        <taxon>Pseudomonadati</taxon>
        <taxon>Bacteroidota</taxon>
        <taxon>Bacteroidia</taxon>
        <taxon>Bacteroidales</taxon>
        <taxon>Bacteroidaceae</taxon>
        <taxon>Phocaeicola</taxon>
    </lineage>
</organism>
<evidence type="ECO:0000256" key="6">
    <source>
        <dbReference type="ARBA" id="ARBA00023136"/>
    </source>
</evidence>
<keyword evidence="8" id="KW-0066">ATP synthesis</keyword>
<evidence type="ECO:0000256" key="2">
    <source>
        <dbReference type="ARBA" id="ARBA00004184"/>
    </source>
</evidence>
<comment type="subunit">
    <text evidence="8">F-type ATPases have 2 components, CF(1) - the catalytic core - and CF(0) - the membrane proton channel. CF(1) has five subunits: alpha(3), beta(3), gamma(1), delta(1), epsilon(1). CF(0) has three main subunits: a, b and c.</text>
</comment>
<dbReference type="NCBIfam" id="TIGR01216">
    <property type="entry name" value="ATP_synt_epsi"/>
    <property type="match status" value="1"/>
</dbReference>
<sequence length="81" mass="8879">MKELHLVIVSPERIVFDGMAESVTLPGELGEFQVLPDHAPLISSLVEGEVKYVAGKETQVLQITEGFVEVRDNQISVCAEL</sequence>
<keyword evidence="4 8" id="KW-0813">Transport</keyword>
<dbReference type="InterPro" id="IPR036771">
    <property type="entry name" value="ATPsynth_dsu/esu_N"/>
</dbReference>
<protein>
    <submittedName>
        <fullName evidence="10">ATP synthase F1 subunit epsilon</fullName>
    </submittedName>
</protein>
<comment type="caution">
    <text evidence="10">The sequence shown here is derived from an EMBL/GenBank/DDBJ whole genome shotgun (WGS) entry which is preliminary data.</text>
</comment>
<dbReference type="InterPro" id="IPR020546">
    <property type="entry name" value="ATP_synth_F1_dsu/esu_N"/>
</dbReference>
<evidence type="ECO:0000256" key="3">
    <source>
        <dbReference type="ARBA" id="ARBA00005712"/>
    </source>
</evidence>
<evidence type="ECO:0000256" key="7">
    <source>
        <dbReference type="ARBA" id="ARBA00023196"/>
    </source>
</evidence>
<dbReference type="InterPro" id="IPR001469">
    <property type="entry name" value="ATP_synth_F1_dsu/esu"/>
</dbReference>
<dbReference type="Gene3D" id="2.60.15.10">
    <property type="entry name" value="F0F1 ATP synthase delta/epsilon subunit, N-terminal"/>
    <property type="match status" value="1"/>
</dbReference>
<feature type="domain" description="ATP synthase F1 complex delta/epsilon subunit N-terminal" evidence="9">
    <location>
        <begin position="4"/>
        <end position="80"/>
    </location>
</feature>
<reference evidence="10" key="1">
    <citation type="submission" date="2022-12" db="EMBL/GenBank/DDBJ databases">
        <title>Phocaeicola acetigenes sp. nov., isolated feces from a healthy human.</title>
        <authorList>
            <person name="Do H."/>
            <person name="Ha Y.B."/>
            <person name="Kim J.-S."/>
            <person name="Suh M.K."/>
            <person name="Kim H.S."/>
            <person name="Lee J.-S."/>
        </authorList>
    </citation>
    <scope>NUCLEOTIDE SEQUENCE</scope>
    <source>
        <strain evidence="10">KGMB11183</strain>
    </source>
</reference>
<comment type="similarity">
    <text evidence="3 8">Belongs to the ATPase epsilon chain family.</text>
</comment>
<dbReference type="CDD" id="cd12152">
    <property type="entry name" value="F1-ATPase_delta"/>
    <property type="match status" value="1"/>
</dbReference>
<evidence type="ECO:0000313" key="11">
    <source>
        <dbReference type="Proteomes" id="UP001141933"/>
    </source>
</evidence>
<dbReference type="SUPFAM" id="SSF51344">
    <property type="entry name" value="Epsilon subunit of F1F0-ATP synthase N-terminal domain"/>
    <property type="match status" value="1"/>
</dbReference>
<evidence type="ECO:0000256" key="5">
    <source>
        <dbReference type="ARBA" id="ARBA00023065"/>
    </source>
</evidence>
<evidence type="ECO:0000256" key="1">
    <source>
        <dbReference type="ARBA" id="ARBA00003543"/>
    </source>
</evidence>
<keyword evidence="7 8" id="KW-0139">CF(1)</keyword>
<evidence type="ECO:0000313" key="10">
    <source>
        <dbReference type="EMBL" id="MCZ8371441.1"/>
    </source>
</evidence>
<keyword evidence="5 8" id="KW-0406">Ion transport</keyword>
<dbReference type="RefSeq" id="WP_269876467.1">
    <property type="nucleotide sequence ID" value="NZ_JAPZVM010000001.1"/>
</dbReference>